<accession>A0A1J8QM35</accession>
<proteinExistence type="predicted"/>
<keyword evidence="2" id="KW-1185">Reference proteome</keyword>
<dbReference type="EMBL" id="LVVM01003557">
    <property type="protein sequence ID" value="OJA14617.1"/>
    <property type="molecule type" value="Genomic_DNA"/>
</dbReference>
<evidence type="ECO:0000313" key="2">
    <source>
        <dbReference type="Proteomes" id="UP000183567"/>
    </source>
</evidence>
<dbReference type="AlphaFoldDB" id="A0A1J8QM35"/>
<gene>
    <name evidence="1" type="ORF">AZE42_11972</name>
</gene>
<sequence>MVTFNVETDLDVANGARGEIIKIHTFW</sequence>
<dbReference type="Proteomes" id="UP000183567">
    <property type="component" value="Unassembled WGS sequence"/>
</dbReference>
<reference evidence="1 2" key="1">
    <citation type="submission" date="2016-03" db="EMBL/GenBank/DDBJ databases">
        <title>Comparative genomics of the ectomycorrhizal sister species Rhizopogon vinicolor and Rhizopogon vesiculosus (Basidiomycota: Boletales) reveals a divergence of the mating type B locus.</title>
        <authorList>
            <person name="Mujic A.B."/>
            <person name="Kuo A."/>
            <person name="Tritt A."/>
            <person name="Lipzen A."/>
            <person name="Chen C."/>
            <person name="Johnson J."/>
            <person name="Sharma A."/>
            <person name="Barry K."/>
            <person name="Grigoriev I.V."/>
            <person name="Spatafora J.W."/>
        </authorList>
    </citation>
    <scope>NUCLEOTIDE SEQUENCE [LARGE SCALE GENOMIC DNA]</scope>
    <source>
        <strain evidence="1 2">AM-OR11-056</strain>
    </source>
</reference>
<evidence type="ECO:0000313" key="1">
    <source>
        <dbReference type="EMBL" id="OJA14617.1"/>
    </source>
</evidence>
<comment type="caution">
    <text evidence="1">The sequence shown here is derived from an EMBL/GenBank/DDBJ whole genome shotgun (WGS) entry which is preliminary data.</text>
</comment>
<name>A0A1J8QM35_9AGAM</name>
<protein>
    <submittedName>
        <fullName evidence="1">Uncharacterized protein</fullName>
    </submittedName>
</protein>
<organism evidence="1 2">
    <name type="scientific">Rhizopogon vesiculosus</name>
    <dbReference type="NCBI Taxonomy" id="180088"/>
    <lineage>
        <taxon>Eukaryota</taxon>
        <taxon>Fungi</taxon>
        <taxon>Dikarya</taxon>
        <taxon>Basidiomycota</taxon>
        <taxon>Agaricomycotina</taxon>
        <taxon>Agaricomycetes</taxon>
        <taxon>Agaricomycetidae</taxon>
        <taxon>Boletales</taxon>
        <taxon>Suillineae</taxon>
        <taxon>Rhizopogonaceae</taxon>
        <taxon>Rhizopogon</taxon>
    </lineage>
</organism>